<dbReference type="CDD" id="cd05233">
    <property type="entry name" value="SDR_c"/>
    <property type="match status" value="1"/>
</dbReference>
<evidence type="ECO:0000256" key="1">
    <source>
        <dbReference type="ARBA" id="ARBA00006484"/>
    </source>
</evidence>
<comment type="similarity">
    <text evidence="1">Belongs to the short-chain dehydrogenases/reductases (SDR) family.</text>
</comment>
<dbReference type="InterPro" id="IPR020904">
    <property type="entry name" value="Sc_DH/Rdtase_CS"/>
</dbReference>
<evidence type="ECO:0008006" key="4">
    <source>
        <dbReference type="Google" id="ProtNLM"/>
    </source>
</evidence>
<dbReference type="SUPFAM" id="SSF51735">
    <property type="entry name" value="NAD(P)-binding Rossmann-fold domains"/>
    <property type="match status" value="1"/>
</dbReference>
<dbReference type="GO" id="GO:0016491">
    <property type="term" value="F:oxidoreductase activity"/>
    <property type="evidence" value="ECO:0007669"/>
    <property type="project" value="UniProtKB-KW"/>
</dbReference>
<dbReference type="FunFam" id="3.40.50.720:FF:000084">
    <property type="entry name" value="Short-chain dehydrogenase reductase"/>
    <property type="match status" value="1"/>
</dbReference>
<evidence type="ECO:0000256" key="2">
    <source>
        <dbReference type="ARBA" id="ARBA00023002"/>
    </source>
</evidence>
<name>A0A382KAZ2_9ZZZZ</name>
<dbReference type="PROSITE" id="PS00061">
    <property type="entry name" value="ADH_SHORT"/>
    <property type="match status" value="1"/>
</dbReference>
<dbReference type="Pfam" id="PF13561">
    <property type="entry name" value="adh_short_C2"/>
    <property type="match status" value="1"/>
</dbReference>
<dbReference type="PANTHER" id="PTHR24321">
    <property type="entry name" value="DEHYDROGENASES, SHORT CHAIN"/>
    <property type="match status" value="1"/>
</dbReference>
<feature type="non-terminal residue" evidence="3">
    <location>
        <position position="1"/>
    </location>
</feature>
<reference evidence="3" key="1">
    <citation type="submission" date="2018-05" db="EMBL/GenBank/DDBJ databases">
        <authorList>
            <person name="Lanie J.A."/>
            <person name="Ng W.-L."/>
            <person name="Kazmierczak K.M."/>
            <person name="Andrzejewski T.M."/>
            <person name="Davidsen T.M."/>
            <person name="Wayne K.J."/>
            <person name="Tettelin H."/>
            <person name="Glass J.I."/>
            <person name="Rusch D."/>
            <person name="Podicherti R."/>
            <person name="Tsui H.-C.T."/>
            <person name="Winkler M.E."/>
        </authorList>
    </citation>
    <scope>NUCLEOTIDE SEQUENCE</scope>
</reference>
<dbReference type="Gene3D" id="3.40.50.720">
    <property type="entry name" value="NAD(P)-binding Rossmann-like Domain"/>
    <property type="match status" value="1"/>
</dbReference>
<dbReference type="EMBL" id="UINC01079538">
    <property type="protein sequence ID" value="SVC21630.1"/>
    <property type="molecule type" value="Genomic_DNA"/>
</dbReference>
<keyword evidence="2" id="KW-0560">Oxidoreductase</keyword>
<accession>A0A382KAZ2</accession>
<protein>
    <recommendedName>
        <fullName evidence="4">SDR family oxidoreductase</fullName>
    </recommendedName>
</protein>
<dbReference type="PRINTS" id="PR00081">
    <property type="entry name" value="GDHRDH"/>
</dbReference>
<proteinExistence type="inferred from homology"/>
<dbReference type="InterPro" id="IPR002347">
    <property type="entry name" value="SDR_fam"/>
</dbReference>
<dbReference type="AlphaFoldDB" id="A0A382KAZ2"/>
<dbReference type="InterPro" id="IPR036291">
    <property type="entry name" value="NAD(P)-bd_dom_sf"/>
</dbReference>
<dbReference type="PANTHER" id="PTHR24321:SF8">
    <property type="entry name" value="ESTRADIOL 17-BETA-DEHYDROGENASE 8-RELATED"/>
    <property type="match status" value="1"/>
</dbReference>
<evidence type="ECO:0000313" key="3">
    <source>
        <dbReference type="EMBL" id="SVC21630.1"/>
    </source>
</evidence>
<organism evidence="3">
    <name type="scientific">marine metagenome</name>
    <dbReference type="NCBI Taxonomy" id="408172"/>
    <lineage>
        <taxon>unclassified sequences</taxon>
        <taxon>metagenomes</taxon>
        <taxon>ecological metagenomes</taxon>
    </lineage>
</organism>
<dbReference type="PRINTS" id="PR00080">
    <property type="entry name" value="SDRFAMILY"/>
</dbReference>
<gene>
    <name evidence="3" type="ORF">METZ01_LOCUS274484</name>
</gene>
<sequence length="219" mass="23084">AAGAHVVAGLFTEAERSPTSSFPQRLLDVRLQADWDDAIAYCRGEFGGLDILVNNAGILIEGSVEETTDETWDLILDVNLKGLFRGCRSVIPEMRQRGGGVIVNVASIDALSGAIRHLAYSTSKGGVTALTRSLATDHAPDGIRVNAICPGTIETPMVEKMFQDSGDSVAAREISIAKHPLGRLGIAEEVASVIAFLCSSDASFVTGQSISVDGGRSIR</sequence>